<evidence type="ECO:0000256" key="3">
    <source>
        <dbReference type="ARBA" id="ARBA00023163"/>
    </source>
</evidence>
<name>A0A517NYL0_9BACT</name>
<dbReference type="GO" id="GO:0003700">
    <property type="term" value="F:DNA-binding transcription factor activity"/>
    <property type="evidence" value="ECO:0007669"/>
    <property type="project" value="InterPro"/>
</dbReference>
<dbReference type="InterPro" id="IPR018060">
    <property type="entry name" value="HTH_AraC"/>
</dbReference>
<evidence type="ECO:0000256" key="1">
    <source>
        <dbReference type="ARBA" id="ARBA00023015"/>
    </source>
</evidence>
<keyword evidence="6" id="KW-1185">Reference proteome</keyword>
<sequence>MSKTGEAIRQCFFDSIDDAAQLLRLFDFLPNTYLYVKDIDGRFVAMNDEQMQLKDVKHQRELWGKTDLDLHSLHWGRLYQQEDRKVMESGRELPDQIWLVSTADGSLGTFCSSKIPVRGRDGKVIGIAGVMYRIDQSQRAASVDDPIKMATDLIAARYDEPLEITDIAEQVGLSTSQLNRRFRAMFQMPPSEYLQRVRVHEASRRLADGDRAISEIALGCGFYDQAHLTRTFRRWMGMTPREFRRLSM</sequence>
<dbReference type="Gene3D" id="3.30.450.20">
    <property type="entry name" value="PAS domain"/>
    <property type="match status" value="1"/>
</dbReference>
<dbReference type="PROSITE" id="PS00041">
    <property type="entry name" value="HTH_ARAC_FAMILY_1"/>
    <property type="match status" value="1"/>
</dbReference>
<keyword evidence="3" id="KW-0804">Transcription</keyword>
<dbReference type="Pfam" id="PF08448">
    <property type="entry name" value="PAS_4"/>
    <property type="match status" value="1"/>
</dbReference>
<dbReference type="PROSITE" id="PS01124">
    <property type="entry name" value="HTH_ARAC_FAMILY_2"/>
    <property type="match status" value="1"/>
</dbReference>
<dbReference type="SUPFAM" id="SSF46689">
    <property type="entry name" value="Homeodomain-like"/>
    <property type="match status" value="2"/>
</dbReference>
<dbReference type="PANTHER" id="PTHR46796">
    <property type="entry name" value="HTH-TYPE TRANSCRIPTIONAL ACTIVATOR RHAS-RELATED"/>
    <property type="match status" value="1"/>
</dbReference>
<dbReference type="EMBL" id="CP036526">
    <property type="protein sequence ID" value="QDT12211.1"/>
    <property type="molecule type" value="Genomic_DNA"/>
</dbReference>
<accession>A0A517NYL0</accession>
<feature type="domain" description="HTH araC/xylS-type" evidence="4">
    <location>
        <begin position="148"/>
        <end position="246"/>
    </location>
</feature>
<evidence type="ECO:0000256" key="2">
    <source>
        <dbReference type="ARBA" id="ARBA00023125"/>
    </source>
</evidence>
<evidence type="ECO:0000313" key="5">
    <source>
        <dbReference type="EMBL" id="QDT12211.1"/>
    </source>
</evidence>
<gene>
    <name evidence="5" type="primary">melR_3</name>
    <name evidence="5" type="ORF">K239x_42200</name>
</gene>
<reference evidence="5 6" key="1">
    <citation type="submission" date="2019-02" db="EMBL/GenBank/DDBJ databases">
        <title>Deep-cultivation of Planctomycetes and their phenomic and genomic characterization uncovers novel biology.</title>
        <authorList>
            <person name="Wiegand S."/>
            <person name="Jogler M."/>
            <person name="Boedeker C."/>
            <person name="Pinto D."/>
            <person name="Vollmers J."/>
            <person name="Rivas-Marin E."/>
            <person name="Kohn T."/>
            <person name="Peeters S.H."/>
            <person name="Heuer A."/>
            <person name="Rast P."/>
            <person name="Oberbeckmann S."/>
            <person name="Bunk B."/>
            <person name="Jeske O."/>
            <person name="Meyerdierks A."/>
            <person name="Storesund J.E."/>
            <person name="Kallscheuer N."/>
            <person name="Luecker S."/>
            <person name="Lage O.M."/>
            <person name="Pohl T."/>
            <person name="Merkel B.J."/>
            <person name="Hornburger P."/>
            <person name="Mueller R.-W."/>
            <person name="Bruemmer F."/>
            <person name="Labrenz M."/>
            <person name="Spormann A.M."/>
            <person name="Op den Camp H."/>
            <person name="Overmann J."/>
            <person name="Amann R."/>
            <person name="Jetten M.S.M."/>
            <person name="Mascher T."/>
            <person name="Medema M.H."/>
            <person name="Devos D.P."/>
            <person name="Kaster A.-K."/>
            <person name="Ovreas L."/>
            <person name="Rohde M."/>
            <person name="Galperin M.Y."/>
            <person name="Jogler C."/>
        </authorList>
    </citation>
    <scope>NUCLEOTIDE SEQUENCE [LARGE SCALE GENOMIC DNA]</scope>
    <source>
        <strain evidence="5 6">K23_9</strain>
    </source>
</reference>
<dbReference type="RefSeq" id="WP_145419934.1">
    <property type="nucleotide sequence ID" value="NZ_CP036526.1"/>
</dbReference>
<dbReference type="AlphaFoldDB" id="A0A517NYL0"/>
<dbReference type="SUPFAM" id="SSF55785">
    <property type="entry name" value="PYP-like sensor domain (PAS domain)"/>
    <property type="match status" value="1"/>
</dbReference>
<proteinExistence type="predicted"/>
<keyword evidence="1" id="KW-0805">Transcription regulation</keyword>
<evidence type="ECO:0000259" key="4">
    <source>
        <dbReference type="PROSITE" id="PS01124"/>
    </source>
</evidence>
<dbReference type="OrthoDB" id="9806208at2"/>
<dbReference type="InterPro" id="IPR050204">
    <property type="entry name" value="AraC_XylS_family_regulators"/>
</dbReference>
<dbReference type="InterPro" id="IPR018062">
    <property type="entry name" value="HTH_AraC-typ_CS"/>
</dbReference>
<organism evidence="5 6">
    <name type="scientific">Stieleria marina</name>
    <dbReference type="NCBI Taxonomy" id="1930275"/>
    <lineage>
        <taxon>Bacteria</taxon>
        <taxon>Pseudomonadati</taxon>
        <taxon>Planctomycetota</taxon>
        <taxon>Planctomycetia</taxon>
        <taxon>Pirellulales</taxon>
        <taxon>Pirellulaceae</taxon>
        <taxon>Stieleria</taxon>
    </lineage>
</organism>
<dbReference type="SMART" id="SM00342">
    <property type="entry name" value="HTH_ARAC"/>
    <property type="match status" value="1"/>
</dbReference>
<dbReference type="InterPro" id="IPR009057">
    <property type="entry name" value="Homeodomain-like_sf"/>
</dbReference>
<dbReference type="Pfam" id="PF12833">
    <property type="entry name" value="HTH_18"/>
    <property type="match status" value="1"/>
</dbReference>
<keyword evidence="2" id="KW-0238">DNA-binding</keyword>
<dbReference type="InterPro" id="IPR013656">
    <property type="entry name" value="PAS_4"/>
</dbReference>
<dbReference type="Gene3D" id="1.10.10.60">
    <property type="entry name" value="Homeodomain-like"/>
    <property type="match status" value="1"/>
</dbReference>
<dbReference type="Proteomes" id="UP000319817">
    <property type="component" value="Chromosome"/>
</dbReference>
<dbReference type="GO" id="GO:0043565">
    <property type="term" value="F:sequence-specific DNA binding"/>
    <property type="evidence" value="ECO:0007669"/>
    <property type="project" value="InterPro"/>
</dbReference>
<protein>
    <submittedName>
        <fullName evidence="5">Melibiose operon regulatory protein</fullName>
    </submittedName>
</protein>
<dbReference type="InterPro" id="IPR035965">
    <property type="entry name" value="PAS-like_dom_sf"/>
</dbReference>
<evidence type="ECO:0000313" key="6">
    <source>
        <dbReference type="Proteomes" id="UP000319817"/>
    </source>
</evidence>